<evidence type="ECO:0000256" key="3">
    <source>
        <dbReference type="ARBA" id="ARBA00022692"/>
    </source>
</evidence>
<gene>
    <name evidence="11" type="ORF">MUCCIDRAFT_188035</name>
</gene>
<comment type="subcellular location">
    <subcellularLocation>
        <location evidence="1">Membrane</location>
        <topology evidence="1">Multi-pass membrane protein</topology>
    </subcellularLocation>
</comment>
<evidence type="ECO:0000313" key="11">
    <source>
        <dbReference type="EMBL" id="OAD08378.1"/>
    </source>
</evidence>
<feature type="transmembrane region" description="Helical" evidence="8">
    <location>
        <begin position="183"/>
        <end position="203"/>
    </location>
</feature>
<keyword evidence="3 8" id="KW-0812">Transmembrane</keyword>
<name>A0A168PXE0_MUCCL</name>
<evidence type="ECO:0000256" key="4">
    <source>
        <dbReference type="ARBA" id="ARBA00022989"/>
    </source>
</evidence>
<comment type="similarity">
    <text evidence="2">Belongs to the TMEM198 family.</text>
</comment>
<evidence type="ECO:0000256" key="5">
    <source>
        <dbReference type="ARBA" id="ARBA00023136"/>
    </source>
</evidence>
<evidence type="ECO:0000313" key="12">
    <source>
        <dbReference type="Proteomes" id="UP000077051"/>
    </source>
</evidence>
<dbReference type="PANTHER" id="PTHR31247:SF5">
    <property type="entry name" value="DUF4203 DOMAIN-CONTAINING PROTEIN"/>
    <property type="match status" value="1"/>
</dbReference>
<keyword evidence="12" id="KW-1185">Reference proteome</keyword>
<dbReference type="GO" id="GO:0005886">
    <property type="term" value="C:plasma membrane"/>
    <property type="evidence" value="ECO:0007669"/>
    <property type="project" value="TreeGrafter"/>
</dbReference>
<dbReference type="PANTHER" id="PTHR31247">
    <property type="entry name" value="TRANSMEMBRANE PROTEIN 198 FAMILY MEMBER"/>
    <property type="match status" value="1"/>
</dbReference>
<evidence type="ECO:0000256" key="1">
    <source>
        <dbReference type="ARBA" id="ARBA00004141"/>
    </source>
</evidence>
<feature type="transmembrane region" description="Helical" evidence="8">
    <location>
        <begin position="151"/>
        <end position="176"/>
    </location>
</feature>
<comment type="caution">
    <text evidence="11">The sequence shown here is derived from an EMBL/GenBank/DDBJ whole genome shotgun (WGS) entry which is preliminary data.</text>
</comment>
<keyword evidence="4 8" id="KW-1133">Transmembrane helix</keyword>
<reference evidence="11 12" key="1">
    <citation type="submission" date="2015-06" db="EMBL/GenBank/DDBJ databases">
        <title>Expansion of signal transduction pathways in fungi by whole-genome duplication.</title>
        <authorList>
            <consortium name="DOE Joint Genome Institute"/>
            <person name="Corrochano L.M."/>
            <person name="Kuo A."/>
            <person name="Marcet-Houben M."/>
            <person name="Polaino S."/>
            <person name="Salamov A."/>
            <person name="Villalobos J.M."/>
            <person name="Alvarez M.I."/>
            <person name="Avalos J."/>
            <person name="Benito E.P."/>
            <person name="Benoit I."/>
            <person name="Burger G."/>
            <person name="Camino L.P."/>
            <person name="Canovas D."/>
            <person name="Cerda-Olmedo E."/>
            <person name="Cheng J.-F."/>
            <person name="Dominguez A."/>
            <person name="Elias M."/>
            <person name="Eslava A.P."/>
            <person name="Glaser F."/>
            <person name="Grimwood J."/>
            <person name="Gutierrez G."/>
            <person name="Heitman J."/>
            <person name="Henrissat B."/>
            <person name="Iturriaga E.A."/>
            <person name="Lang B.F."/>
            <person name="Lavin J.L."/>
            <person name="Lee S."/>
            <person name="Li W."/>
            <person name="Lindquist E."/>
            <person name="Lopez-Garcia S."/>
            <person name="Luque E.M."/>
            <person name="Marcos A.T."/>
            <person name="Martin J."/>
            <person name="Mccluskey K."/>
            <person name="Medina H.R."/>
            <person name="Miralles-Duran A."/>
            <person name="Miyazaki A."/>
            <person name="Munoz-Torres E."/>
            <person name="Oguiza J.A."/>
            <person name="Ohm R."/>
            <person name="Olmedo M."/>
            <person name="Orejas M."/>
            <person name="Ortiz-Castellanos L."/>
            <person name="Pisabarro A.G."/>
            <person name="Rodriguez-Romero J."/>
            <person name="Ruiz-Herrera J."/>
            <person name="Ruiz-Vazquez R."/>
            <person name="Sanz C."/>
            <person name="Schackwitz W."/>
            <person name="Schmutz J."/>
            <person name="Shahriari M."/>
            <person name="Shelest E."/>
            <person name="Silva-Franco F."/>
            <person name="Soanes D."/>
            <person name="Syed K."/>
            <person name="Tagua V.G."/>
            <person name="Talbot N.J."/>
            <person name="Thon M."/>
            <person name="De Vries R.P."/>
            <person name="Wiebenga A."/>
            <person name="Yadav J.S."/>
            <person name="Braun E.L."/>
            <person name="Baker S."/>
            <person name="Garre V."/>
            <person name="Horwitz B."/>
            <person name="Torres-Martinez S."/>
            <person name="Idnurm A."/>
            <person name="Herrera-Estrella A."/>
            <person name="Gabaldon T."/>
            <person name="Grigoriev I.V."/>
        </authorList>
    </citation>
    <scope>NUCLEOTIDE SEQUENCE [LARGE SCALE GENOMIC DNA]</scope>
    <source>
        <strain evidence="11 12">CBS 277.49</strain>
    </source>
</reference>
<evidence type="ECO:0000256" key="8">
    <source>
        <dbReference type="SAM" id="Phobius"/>
    </source>
</evidence>
<evidence type="ECO:0000256" key="9">
    <source>
        <dbReference type="SAM" id="SignalP"/>
    </source>
</evidence>
<evidence type="ECO:0000256" key="7">
    <source>
        <dbReference type="SAM" id="MobiDB-lite"/>
    </source>
</evidence>
<evidence type="ECO:0000256" key="2">
    <source>
        <dbReference type="ARBA" id="ARBA00006244"/>
    </source>
</evidence>
<dbReference type="OrthoDB" id="102260at2759"/>
<evidence type="ECO:0000256" key="6">
    <source>
        <dbReference type="ARBA" id="ARBA00049737"/>
    </source>
</evidence>
<dbReference type="InterPro" id="IPR040236">
    <property type="entry name" value="TMEM198"/>
</dbReference>
<accession>A0A168PXE0</accession>
<dbReference type="Pfam" id="PF13886">
    <property type="entry name" value="TM7S3_TM198"/>
    <property type="match status" value="1"/>
</dbReference>
<sequence>MKFQLCLLLLAVFTTAIHAIVIQPQPTRTADAGALLRRQQGSPTPAPKRFIKRDLEESLSLYENWANDCNYNNNNDNNAKVAVSDLNNLWQTVTSTVYCGNGNVKTVTKTVTATKQTTTTKSSGGSGGSSSGNKKPACDDKCWSTYLWHTYGYGISVAQGFTGIVIMLIGLYFLIFGFSSFRCTLAAVGFVFFALMTWIGLVNNEPMYGYPHNEIVYICVSVGLGLVGAFLFLFLFGISLYFIGGLAGLFLAVFILSWKENLVIQIAVARICFIVGMGVVFAVLLILAESYLVIFCTAFIGAYLLILGLDLFIHTGLINAFLSIFDGNKNHVNVYIIRTPVYVMLAFVIVLTLASFGWQYYWNIICKKMQFGVNVDEKKPEADEKK</sequence>
<feature type="transmembrane region" description="Helical" evidence="8">
    <location>
        <begin position="294"/>
        <end position="321"/>
    </location>
</feature>
<feature type="signal peptide" evidence="9">
    <location>
        <begin position="1"/>
        <end position="19"/>
    </location>
</feature>
<dbReference type="Proteomes" id="UP000077051">
    <property type="component" value="Unassembled WGS sequence"/>
</dbReference>
<feature type="transmembrane region" description="Helical" evidence="8">
    <location>
        <begin position="264"/>
        <end position="287"/>
    </location>
</feature>
<protein>
    <recommendedName>
        <fullName evidence="6">Transmembrane protein 198</fullName>
    </recommendedName>
</protein>
<dbReference type="EMBL" id="AMYB01000001">
    <property type="protein sequence ID" value="OAD08378.1"/>
    <property type="molecule type" value="Genomic_DNA"/>
</dbReference>
<keyword evidence="5 8" id="KW-0472">Membrane</keyword>
<evidence type="ECO:0000259" key="10">
    <source>
        <dbReference type="Pfam" id="PF13886"/>
    </source>
</evidence>
<organism evidence="11 12">
    <name type="scientific">Mucor lusitanicus CBS 277.49</name>
    <dbReference type="NCBI Taxonomy" id="747725"/>
    <lineage>
        <taxon>Eukaryota</taxon>
        <taxon>Fungi</taxon>
        <taxon>Fungi incertae sedis</taxon>
        <taxon>Mucoromycota</taxon>
        <taxon>Mucoromycotina</taxon>
        <taxon>Mucoromycetes</taxon>
        <taxon>Mucorales</taxon>
        <taxon>Mucorineae</taxon>
        <taxon>Mucoraceae</taxon>
        <taxon>Mucor</taxon>
    </lineage>
</organism>
<feature type="transmembrane region" description="Helical" evidence="8">
    <location>
        <begin position="240"/>
        <end position="258"/>
    </location>
</feature>
<keyword evidence="9" id="KW-0732">Signal</keyword>
<feature type="domain" description="TM7S3/TM198-like" evidence="10">
    <location>
        <begin position="163"/>
        <end position="360"/>
    </location>
</feature>
<feature type="region of interest" description="Disordered" evidence="7">
    <location>
        <begin position="116"/>
        <end position="136"/>
    </location>
</feature>
<proteinExistence type="inferred from homology"/>
<dbReference type="STRING" id="747725.A0A168PXE0"/>
<dbReference type="InterPro" id="IPR025256">
    <property type="entry name" value="TM7S3/TM198-like_dom"/>
</dbReference>
<dbReference type="AlphaFoldDB" id="A0A168PXE0"/>
<dbReference type="VEuPathDB" id="FungiDB:MUCCIDRAFT_188035"/>
<feature type="transmembrane region" description="Helical" evidence="8">
    <location>
        <begin position="341"/>
        <end position="361"/>
    </location>
</feature>
<feature type="chain" id="PRO_5007899719" description="Transmembrane protein 198" evidence="9">
    <location>
        <begin position="20"/>
        <end position="386"/>
    </location>
</feature>
<feature type="transmembrane region" description="Helical" evidence="8">
    <location>
        <begin position="215"/>
        <end position="235"/>
    </location>
</feature>